<feature type="compositionally biased region" description="Pro residues" evidence="1">
    <location>
        <begin position="1"/>
        <end position="26"/>
    </location>
</feature>
<dbReference type="Pfam" id="PF02205">
    <property type="entry name" value="WH2"/>
    <property type="match status" value="1"/>
</dbReference>
<keyword evidence="4" id="KW-1185">Reference proteome</keyword>
<dbReference type="Proteomes" id="UP000293360">
    <property type="component" value="Unassembled WGS sequence"/>
</dbReference>
<feature type="compositionally biased region" description="Pro residues" evidence="1">
    <location>
        <begin position="76"/>
        <end position="98"/>
    </location>
</feature>
<feature type="compositionally biased region" description="Basic and acidic residues" evidence="1">
    <location>
        <begin position="436"/>
        <end position="447"/>
    </location>
</feature>
<proteinExistence type="predicted"/>
<feature type="region of interest" description="Disordered" evidence="1">
    <location>
        <begin position="1"/>
        <end position="211"/>
    </location>
</feature>
<dbReference type="InterPro" id="IPR003124">
    <property type="entry name" value="WH2_dom"/>
</dbReference>
<evidence type="ECO:0000259" key="2">
    <source>
        <dbReference type="PROSITE" id="PS51082"/>
    </source>
</evidence>
<dbReference type="STRING" id="155417.A0A4Q4TAX7"/>
<protein>
    <recommendedName>
        <fullName evidence="2">WH2 domain-containing protein</fullName>
    </recommendedName>
</protein>
<organism evidence="3 4">
    <name type="scientific">Monosporascus ibericus</name>
    <dbReference type="NCBI Taxonomy" id="155417"/>
    <lineage>
        <taxon>Eukaryota</taxon>
        <taxon>Fungi</taxon>
        <taxon>Dikarya</taxon>
        <taxon>Ascomycota</taxon>
        <taxon>Pezizomycotina</taxon>
        <taxon>Sordariomycetes</taxon>
        <taxon>Xylariomycetidae</taxon>
        <taxon>Xylariales</taxon>
        <taxon>Xylariales incertae sedis</taxon>
        <taxon>Monosporascus</taxon>
    </lineage>
</organism>
<dbReference type="PROSITE" id="PS51082">
    <property type="entry name" value="WH2"/>
    <property type="match status" value="1"/>
</dbReference>
<name>A0A4Q4TAX7_9PEZI</name>
<feature type="domain" description="WH2" evidence="2">
    <location>
        <begin position="36"/>
        <end position="53"/>
    </location>
</feature>
<feature type="compositionally biased region" description="Low complexity" evidence="1">
    <location>
        <begin position="330"/>
        <end position="342"/>
    </location>
</feature>
<dbReference type="AlphaFoldDB" id="A0A4Q4TAX7"/>
<feature type="compositionally biased region" description="Gly residues" evidence="1">
    <location>
        <begin position="453"/>
        <end position="462"/>
    </location>
</feature>
<sequence>MPPPPPPPPPPPGMGGPPPPPPPPGGLPSMPRPGAGRGALLGDIAKGKALKKTVTNDRSAPIVGNTSGGRGGPPVGGAPPVPGFPRAPAPPGSAPPVPGNGARSNSEHGGGDGGSAMESAPQLGGLFTGGMPKLRKRGGGVDTGANQNASYKSDADAAAPRLPSAPRPPVGSAPAIPGRAVPAVPPASINSLYERPSPPDRQEAASAPGIPKTINEYTAITSASYTGGTGLDAAPSTSNFGAATAFINTSSAAPLISTGAAAAFVSTSSAATASSRGAKTARSTVAISATAAASAAAVVGPEKRGPHGKRRPTGGYPRDGRPLLAHAGRHAPGTAAGPAPGAVLHGQGLERERQQRQPGARGLEPAFPDAGPERVHAGADAHQRRRRFRREDPQPVVARPPRAHRRTRPAVAVPRREPAAEAAAEGDASGSGAGRAADDRGRPGADERDGDDVNGGGLGSPCGGSRREQNGGGIRERIARRGGKPVDSSPEKGFHALSAVGRLRREQ</sequence>
<feature type="region of interest" description="Disordered" evidence="1">
    <location>
        <begin position="293"/>
        <end position="507"/>
    </location>
</feature>
<dbReference type="OrthoDB" id="2430277at2759"/>
<dbReference type="EMBL" id="QJNU01000316">
    <property type="protein sequence ID" value="RYP02417.1"/>
    <property type="molecule type" value="Genomic_DNA"/>
</dbReference>
<evidence type="ECO:0000256" key="1">
    <source>
        <dbReference type="SAM" id="MobiDB-lite"/>
    </source>
</evidence>
<comment type="caution">
    <text evidence="3">The sequence shown here is derived from an EMBL/GenBank/DDBJ whole genome shotgun (WGS) entry which is preliminary data.</text>
</comment>
<dbReference type="GO" id="GO:0003779">
    <property type="term" value="F:actin binding"/>
    <property type="evidence" value="ECO:0007669"/>
    <property type="project" value="InterPro"/>
</dbReference>
<evidence type="ECO:0000313" key="4">
    <source>
        <dbReference type="Proteomes" id="UP000293360"/>
    </source>
</evidence>
<evidence type="ECO:0000313" key="3">
    <source>
        <dbReference type="EMBL" id="RYP02417.1"/>
    </source>
</evidence>
<reference evidence="3 4" key="1">
    <citation type="submission" date="2018-06" db="EMBL/GenBank/DDBJ databases">
        <title>Complete Genomes of Monosporascus.</title>
        <authorList>
            <person name="Robinson A.J."/>
            <person name="Natvig D.O."/>
        </authorList>
    </citation>
    <scope>NUCLEOTIDE SEQUENCE [LARGE SCALE GENOMIC DNA]</scope>
    <source>
        <strain evidence="3 4">CBS 110550</strain>
    </source>
</reference>
<gene>
    <name evidence="3" type="ORF">DL764_005796</name>
</gene>
<accession>A0A4Q4TAX7</accession>
<feature type="compositionally biased region" description="Gly residues" evidence="1">
    <location>
        <begin position="66"/>
        <end position="75"/>
    </location>
</feature>
<feature type="compositionally biased region" description="Low complexity" evidence="1">
    <location>
        <begin position="420"/>
        <end position="430"/>
    </location>
</feature>
<feature type="compositionally biased region" description="Basic and acidic residues" evidence="1">
    <location>
        <begin position="371"/>
        <end position="382"/>
    </location>
</feature>
<feature type="compositionally biased region" description="Basic and acidic residues" evidence="1">
    <location>
        <begin position="465"/>
        <end position="479"/>
    </location>
</feature>